<keyword evidence="3" id="KW-1185">Reference proteome</keyword>
<evidence type="ECO:0000313" key="3">
    <source>
        <dbReference type="Proteomes" id="UP000501130"/>
    </source>
</evidence>
<evidence type="ECO:0000259" key="1">
    <source>
        <dbReference type="Pfam" id="PF08308"/>
    </source>
</evidence>
<name>A0ABX6N7I7_9BURK</name>
<protein>
    <submittedName>
        <fullName evidence="2">PEGA domain-containing protein</fullName>
    </submittedName>
</protein>
<sequence>MNKILARAVLGAAVLGATGCASIMSGKDQQISVNSNVRGATVLINGAEVGKTPFIGKVSKPKGAEGNVITLRAEGYEEKTVAVETSIEPTFWVNLLSGGPFGSTTDYSSGAMYKLGDGNFNIDLTKSGK</sequence>
<evidence type="ECO:0000313" key="2">
    <source>
        <dbReference type="EMBL" id="QJR29991.1"/>
    </source>
</evidence>
<dbReference type="RefSeq" id="WP_171099721.1">
    <property type="nucleotide sequence ID" value="NZ_CP053084.1"/>
</dbReference>
<accession>A0ABX6N7I7</accession>
<dbReference type="Proteomes" id="UP000501130">
    <property type="component" value="Chromosome"/>
</dbReference>
<dbReference type="PROSITE" id="PS51257">
    <property type="entry name" value="PROKAR_LIPOPROTEIN"/>
    <property type="match status" value="1"/>
</dbReference>
<feature type="domain" description="PEGA" evidence="1">
    <location>
        <begin position="30"/>
        <end position="94"/>
    </location>
</feature>
<organism evidence="2 3">
    <name type="scientific">Limnobacter profundi</name>
    <dbReference type="NCBI Taxonomy" id="2732163"/>
    <lineage>
        <taxon>Bacteria</taxon>
        <taxon>Pseudomonadati</taxon>
        <taxon>Pseudomonadota</taxon>
        <taxon>Betaproteobacteria</taxon>
        <taxon>Burkholderiales</taxon>
        <taxon>Burkholderiaceae</taxon>
        <taxon>Limnobacter</taxon>
    </lineage>
</organism>
<proteinExistence type="predicted"/>
<dbReference type="InterPro" id="IPR013229">
    <property type="entry name" value="PEGA"/>
</dbReference>
<dbReference type="Pfam" id="PF08308">
    <property type="entry name" value="PEGA"/>
    <property type="match status" value="1"/>
</dbReference>
<gene>
    <name evidence="2" type="ORF">HKT17_09885</name>
</gene>
<reference evidence="2 3" key="1">
    <citation type="submission" date="2020-05" db="EMBL/GenBank/DDBJ databases">
        <title>Compete genome of Limnobacter sp. SAORIC-580.</title>
        <authorList>
            <person name="Song J."/>
            <person name="Cho J.-C."/>
        </authorList>
    </citation>
    <scope>NUCLEOTIDE SEQUENCE [LARGE SCALE GENOMIC DNA]</scope>
    <source>
        <strain evidence="2 3">SAORIC-580</strain>
    </source>
</reference>
<dbReference type="EMBL" id="CP053084">
    <property type="protein sequence ID" value="QJR29991.1"/>
    <property type="molecule type" value="Genomic_DNA"/>
</dbReference>